<proteinExistence type="predicted"/>
<dbReference type="Proteomes" id="UP001295684">
    <property type="component" value="Unassembled WGS sequence"/>
</dbReference>
<keyword evidence="1" id="KW-0175">Coiled coil</keyword>
<evidence type="ECO:0000313" key="3">
    <source>
        <dbReference type="EMBL" id="CAI2386408.1"/>
    </source>
</evidence>
<organism evidence="3 4">
    <name type="scientific">Euplotes crassus</name>
    <dbReference type="NCBI Taxonomy" id="5936"/>
    <lineage>
        <taxon>Eukaryota</taxon>
        <taxon>Sar</taxon>
        <taxon>Alveolata</taxon>
        <taxon>Ciliophora</taxon>
        <taxon>Intramacronucleata</taxon>
        <taxon>Spirotrichea</taxon>
        <taxon>Hypotrichia</taxon>
        <taxon>Euplotida</taxon>
        <taxon>Euplotidae</taxon>
        <taxon>Moneuplotes</taxon>
    </lineage>
</organism>
<comment type="caution">
    <text evidence="3">The sequence shown here is derived from an EMBL/GenBank/DDBJ whole genome shotgun (WGS) entry which is preliminary data.</text>
</comment>
<reference evidence="3" key="1">
    <citation type="submission" date="2023-07" db="EMBL/GenBank/DDBJ databases">
        <authorList>
            <consortium name="AG Swart"/>
            <person name="Singh M."/>
            <person name="Singh A."/>
            <person name="Seah K."/>
            <person name="Emmerich C."/>
        </authorList>
    </citation>
    <scope>NUCLEOTIDE SEQUENCE</scope>
    <source>
        <strain evidence="3">DP1</strain>
    </source>
</reference>
<dbReference type="PANTHER" id="PTHR47026:SF2">
    <property type="entry name" value="FLAGELLAR ASSOCIATED PROTEIN"/>
    <property type="match status" value="1"/>
</dbReference>
<evidence type="ECO:0000256" key="1">
    <source>
        <dbReference type="SAM" id="Coils"/>
    </source>
</evidence>
<protein>
    <submittedName>
        <fullName evidence="3">Uncharacterized protein</fullName>
    </submittedName>
</protein>
<dbReference type="EMBL" id="CAMPGE010028914">
    <property type="protein sequence ID" value="CAI2386408.1"/>
    <property type="molecule type" value="Genomic_DNA"/>
</dbReference>
<feature type="compositionally biased region" description="Basic residues" evidence="2">
    <location>
        <begin position="184"/>
        <end position="194"/>
    </location>
</feature>
<name>A0AAD2DBA8_EUPCR</name>
<keyword evidence="4" id="KW-1185">Reference proteome</keyword>
<dbReference type="AlphaFoldDB" id="A0AAD2DBA8"/>
<feature type="coiled-coil region" evidence="1">
    <location>
        <begin position="69"/>
        <end position="120"/>
    </location>
</feature>
<dbReference type="PANTHER" id="PTHR47026">
    <property type="entry name" value="PIGMENTOSA GTPASE REGULATOR-LIKE PROTEIN, PUTATIVE-RELATED"/>
    <property type="match status" value="1"/>
</dbReference>
<sequence>MLTCWNTKTQQESLSRKSKRAKNKEIKQFEKIMKRETTFKVTLSQDLILLRNRIEKLISIGKYEEADILKDKAEELEKVEYTKAAIESELDIDKDKERLIAAHQKTIEAMLRRIERDRREQTRHRKDDTQRLVQRNKNLLKDIDTRQAQEKRKTKQFLTWALSDIHTFKNLKSKIAQSQSGKARNFRGPKPKSIPKTRARRMNIMNNKYSTLMKNRNSLPMVNKSRESRSEVKIHRKKNIQSNLPGSLLHVMKHKAGIKLPKKSLHNMSYNDAYGVLEDIESSANYSSVM</sequence>
<accession>A0AAD2DBA8</accession>
<evidence type="ECO:0000313" key="4">
    <source>
        <dbReference type="Proteomes" id="UP001295684"/>
    </source>
</evidence>
<feature type="region of interest" description="Disordered" evidence="2">
    <location>
        <begin position="175"/>
        <end position="194"/>
    </location>
</feature>
<gene>
    <name evidence="3" type="ORF">ECRASSUSDP1_LOCUS28023</name>
</gene>
<evidence type="ECO:0000256" key="2">
    <source>
        <dbReference type="SAM" id="MobiDB-lite"/>
    </source>
</evidence>